<dbReference type="EMBL" id="JABBGC010000001">
    <property type="protein sequence ID" value="NML37205.1"/>
    <property type="molecule type" value="Genomic_DNA"/>
</dbReference>
<evidence type="ECO:0000256" key="9">
    <source>
        <dbReference type="SAM" id="SignalP"/>
    </source>
</evidence>
<keyword evidence="9" id="KW-0732">Signal</keyword>
<protein>
    <recommendedName>
        <fullName evidence="2">Photosynthetic reaction center cytochrome c subunit</fullName>
    </recommendedName>
</protein>
<feature type="chain" id="PRO_5032716885" description="Photosynthetic reaction center cytochrome c subunit" evidence="9">
    <location>
        <begin position="24"/>
        <end position="133"/>
    </location>
</feature>
<dbReference type="RefSeq" id="WP_169224276.1">
    <property type="nucleotide sequence ID" value="NZ_JABBGC010000001.1"/>
</dbReference>
<dbReference type="AlphaFoldDB" id="A0A848GEY1"/>
<dbReference type="Gene3D" id="1.10.468.10">
    <property type="entry name" value="Photosynthetic Reaction Center, subunit C, domain 2"/>
    <property type="match status" value="1"/>
</dbReference>
<evidence type="ECO:0000256" key="1">
    <source>
        <dbReference type="ARBA" id="ARBA00003196"/>
    </source>
</evidence>
<evidence type="ECO:0000256" key="8">
    <source>
        <dbReference type="ARBA" id="ARBA00023004"/>
    </source>
</evidence>
<feature type="signal peptide" evidence="9">
    <location>
        <begin position="1"/>
        <end position="23"/>
    </location>
</feature>
<dbReference type="InterPro" id="IPR023119">
    <property type="entry name" value="Multihaem_cyt_PRC_cyt_su-like"/>
</dbReference>
<dbReference type="GO" id="GO:0019684">
    <property type="term" value="P:photosynthesis, light reaction"/>
    <property type="evidence" value="ECO:0007669"/>
    <property type="project" value="InterPro"/>
</dbReference>
<dbReference type="Pfam" id="PF02276">
    <property type="entry name" value="CytoC_RC"/>
    <property type="match status" value="1"/>
</dbReference>
<organism evidence="10 11">
    <name type="scientific">Chitinophaga fulva</name>
    <dbReference type="NCBI Taxonomy" id="2728842"/>
    <lineage>
        <taxon>Bacteria</taxon>
        <taxon>Pseudomonadati</taxon>
        <taxon>Bacteroidota</taxon>
        <taxon>Chitinophagia</taxon>
        <taxon>Chitinophagales</taxon>
        <taxon>Chitinophagaceae</taxon>
        <taxon>Chitinophaga</taxon>
    </lineage>
</organism>
<keyword evidence="8" id="KW-0408">Iron</keyword>
<comment type="caution">
    <text evidence="10">The sequence shown here is derived from an EMBL/GenBank/DDBJ whole genome shotgun (WGS) entry which is preliminary data.</text>
</comment>
<keyword evidence="5" id="KW-0349">Heme</keyword>
<keyword evidence="7" id="KW-0249">Electron transport</keyword>
<dbReference type="Proteomes" id="UP000583266">
    <property type="component" value="Unassembled WGS sequence"/>
</dbReference>
<dbReference type="GO" id="GO:0005506">
    <property type="term" value="F:iron ion binding"/>
    <property type="evidence" value="ECO:0007669"/>
    <property type="project" value="InterPro"/>
</dbReference>
<dbReference type="GO" id="GO:0009055">
    <property type="term" value="F:electron transfer activity"/>
    <property type="evidence" value="ECO:0007669"/>
    <property type="project" value="InterPro"/>
</dbReference>
<dbReference type="GO" id="GO:0020037">
    <property type="term" value="F:heme binding"/>
    <property type="evidence" value="ECO:0007669"/>
    <property type="project" value="InterPro"/>
</dbReference>
<evidence type="ECO:0000256" key="3">
    <source>
        <dbReference type="ARBA" id="ARBA00022448"/>
    </source>
</evidence>
<name>A0A848GEY1_9BACT</name>
<sequence length="133" mass="14817">MKMKKTFMVAAALSAAVTLCSLALPQEPEKPKNLKVLPKNISHDELIATMRGFNAALGVKCGYCHAPQKDDPKKLDFASDENQHKDIARSMMKMTHRINKKFFKGTEVMSVSCYTCHHGNEEPKTKPDEAPAK</sequence>
<evidence type="ECO:0000256" key="5">
    <source>
        <dbReference type="ARBA" id="ARBA00022617"/>
    </source>
</evidence>
<dbReference type="InterPro" id="IPR036280">
    <property type="entry name" value="Multihaem_cyt_sf"/>
</dbReference>
<evidence type="ECO:0000313" key="10">
    <source>
        <dbReference type="EMBL" id="NML37205.1"/>
    </source>
</evidence>
<evidence type="ECO:0000313" key="11">
    <source>
        <dbReference type="Proteomes" id="UP000583266"/>
    </source>
</evidence>
<keyword evidence="3" id="KW-0813">Transport</keyword>
<keyword evidence="4" id="KW-0602">Photosynthesis</keyword>
<dbReference type="GO" id="GO:0030077">
    <property type="term" value="C:plasma membrane light-harvesting complex"/>
    <property type="evidence" value="ECO:0007669"/>
    <property type="project" value="InterPro"/>
</dbReference>
<dbReference type="NCBIfam" id="NF033196">
    <property type="entry name" value="c_type_nonphoto"/>
    <property type="match status" value="1"/>
</dbReference>
<evidence type="ECO:0000256" key="6">
    <source>
        <dbReference type="ARBA" id="ARBA00022723"/>
    </source>
</evidence>
<proteinExistence type="predicted"/>
<gene>
    <name evidence="10" type="ORF">HHL17_08330</name>
</gene>
<evidence type="ECO:0000256" key="7">
    <source>
        <dbReference type="ARBA" id="ARBA00022982"/>
    </source>
</evidence>
<dbReference type="SUPFAM" id="SSF48695">
    <property type="entry name" value="Multiheme cytochromes"/>
    <property type="match status" value="1"/>
</dbReference>
<accession>A0A848GEY1</accession>
<evidence type="ECO:0000256" key="2">
    <source>
        <dbReference type="ARBA" id="ARBA00015978"/>
    </source>
</evidence>
<keyword evidence="11" id="KW-1185">Reference proteome</keyword>
<dbReference type="InterPro" id="IPR003158">
    <property type="entry name" value="Photosyn_RC_cyt_c-su"/>
</dbReference>
<reference evidence="10 11" key="1">
    <citation type="submission" date="2020-04" db="EMBL/GenBank/DDBJ databases">
        <title>Chitinophaga sp. G-6-1-13 sp. nov., isolated from soil.</title>
        <authorList>
            <person name="Dahal R.H."/>
            <person name="Chaudhary D.K."/>
        </authorList>
    </citation>
    <scope>NUCLEOTIDE SEQUENCE [LARGE SCALE GENOMIC DNA]</scope>
    <source>
        <strain evidence="10 11">G-6-1-13</strain>
    </source>
</reference>
<keyword evidence="6" id="KW-0479">Metal-binding</keyword>
<comment type="function">
    <text evidence="1">The reaction center of purple bacteria contains a tightly bound cytochrome molecule which re-reduces the photo oxidized primary electron donor.</text>
</comment>
<evidence type="ECO:0000256" key="4">
    <source>
        <dbReference type="ARBA" id="ARBA00022531"/>
    </source>
</evidence>